<dbReference type="EMBL" id="AJ507836">
    <property type="protein sequence ID" value="CAD47895.1"/>
    <property type="molecule type" value="Genomic_DNA"/>
</dbReference>
<name>Q8GAK9_PAENI</name>
<organism evidence="1">
    <name type="scientific">Paenarthrobacter nicotinovorans</name>
    <name type="common">Arthrobacter nicotinovorans</name>
    <dbReference type="NCBI Taxonomy" id="29320"/>
    <lineage>
        <taxon>Bacteria</taxon>
        <taxon>Bacillati</taxon>
        <taxon>Actinomycetota</taxon>
        <taxon>Actinomycetes</taxon>
        <taxon>Micrococcales</taxon>
        <taxon>Micrococcaceae</taxon>
        <taxon>Paenarthrobacter</taxon>
    </lineage>
</organism>
<proteinExistence type="predicted"/>
<keyword evidence="1" id="KW-0614">Plasmid</keyword>
<sequence>MAADSAVFSPHPDLFPPARVAELIVLAKALYPHPDLRDGPYTRTVSSIITQAASDPGLYRTLSDGLRDLVQITTSPIRDMDSKAIDCLLRAVEQTTFFNTLRPLVAFHLYDDREVWEFIGYPGSSFEQGGYLHRGFDDLAWLPQPRIEEPAEPLLPIGPLPTMSPDVTEYARTAG</sequence>
<reference evidence="1" key="1">
    <citation type="journal article" date="2003" name="J. Bacteriol.">
        <title>Sequence of the 165-kilobase catabolic plasmid pAO1 from Arthrobacter nicotinovorans and identification of a pAO1-dependent nicotine uptake system.</title>
        <authorList>
            <person name="Igloi G.L."/>
            <person name="Brandsch R."/>
        </authorList>
    </citation>
    <scope>NUCLEOTIDE SEQUENCE [LARGE SCALE GENOMIC DNA]</scope>
    <source>
        <strain evidence="1">ATCC 49919</strain>
        <plasmid evidence="1">pAO1</plasmid>
    </source>
</reference>
<reference evidence="1" key="3">
    <citation type="journal article" date="2013" name="Res. Microbiol.">
        <title>Evidence of a plasmid-encoded oxidative xylose-catabolic pathway in Arthrobacter nicotinovorans pAO1.</title>
        <authorList>
            <person name="Mihasan M."/>
            <person name="Stefan M."/>
            <person name="Hritcu L."/>
            <person name="Artenie V."/>
            <person name="Brandsch R."/>
        </authorList>
    </citation>
    <scope>NUCLEOTIDE SEQUENCE [LARGE SCALE GENOMIC DNA]</scope>
    <source>
        <strain evidence="1">ATCC 49919</strain>
        <plasmid evidence="1">pAO1</plasmid>
    </source>
</reference>
<evidence type="ECO:0000313" key="1">
    <source>
        <dbReference type="EMBL" id="CAD47895.1"/>
    </source>
</evidence>
<reference evidence="1" key="2">
    <citation type="journal article" date="2013" name="J. Mol. Evol.">
        <title>pAO1 of Arthrobacter nicotinovorans and the spread of catabolic traits by horizontal gene transfer in gram-positive soil bacteria.</title>
        <authorList>
            <person name="Mihasan M."/>
            <person name="Brandsch R."/>
        </authorList>
    </citation>
    <scope>NUCLEOTIDE SEQUENCE [LARGE SCALE GENOMIC DNA]</scope>
    <source>
        <strain evidence="1">ATCC 49919</strain>
        <plasmid evidence="1">pAO1</plasmid>
    </source>
</reference>
<evidence type="ECO:0008006" key="2">
    <source>
        <dbReference type="Google" id="ProtNLM"/>
    </source>
</evidence>
<dbReference type="AlphaFoldDB" id="Q8GAK9"/>
<protein>
    <recommendedName>
        <fullName evidence="2">Gluconate 2-dehydrogenase subunit 3-like protein</fullName>
    </recommendedName>
</protein>
<geneLocation type="plasmid" evidence="1">
    <name>pAO1</name>
</geneLocation>
<accession>Q8GAK9</accession>